<dbReference type="InterPro" id="IPR014036">
    <property type="entry name" value="DeoR-like_C"/>
</dbReference>
<dbReference type="Pfam" id="PF00455">
    <property type="entry name" value="DeoRC"/>
    <property type="match status" value="1"/>
</dbReference>
<dbReference type="SMART" id="SM01134">
    <property type="entry name" value="DeoRC"/>
    <property type="match status" value="1"/>
</dbReference>
<comment type="caution">
    <text evidence="5">The sequence shown here is derived from an EMBL/GenBank/DDBJ whole genome shotgun (WGS) entry which is preliminary data.</text>
</comment>
<dbReference type="PROSITE" id="PS51000">
    <property type="entry name" value="HTH_DEOR_2"/>
    <property type="match status" value="1"/>
</dbReference>
<dbReference type="PROSITE" id="PS00894">
    <property type="entry name" value="HTH_DEOR_1"/>
    <property type="match status" value="1"/>
</dbReference>
<accession>A0ABR7EFW6</accession>
<reference evidence="5 6" key="1">
    <citation type="submission" date="2020-08" db="EMBL/GenBank/DDBJ databases">
        <title>Genome public.</title>
        <authorList>
            <person name="Liu C."/>
            <person name="Sun Q."/>
        </authorList>
    </citation>
    <scope>NUCLEOTIDE SEQUENCE [LARGE SCALE GENOMIC DNA]</scope>
    <source>
        <strain evidence="5 6">NSJ-35</strain>
    </source>
</reference>
<keyword evidence="2" id="KW-0238">DNA-binding</keyword>
<sequence>MLIQERYNRIIELLKKDQCISVRKLSKELYASEATIRRDLKHLSEIGQIRRTFGGATLVEGMHSDVPLVVRNEKYSREKKIIAALAASLIRDDDVIIIDSSSTCFNMIPYLEHKSNTVITNSPRVALALSNYPKLKVYSTGGYVLENAVSYVGSAAESMMHNCNCDIMFFSSGGISSDNQITDTNEEETRLKKVMIQHSKKIVALHDSSKLDKVAFSIVCSLDDIDVLVTDRYPGAAWESLLKEHHVHLLCPENKPGKP</sequence>
<feature type="domain" description="HTH deoR-type" evidence="4">
    <location>
        <begin position="3"/>
        <end position="58"/>
    </location>
</feature>
<dbReference type="SMART" id="SM00420">
    <property type="entry name" value="HTH_DEOR"/>
    <property type="match status" value="1"/>
</dbReference>
<dbReference type="InterPro" id="IPR036390">
    <property type="entry name" value="WH_DNA-bd_sf"/>
</dbReference>
<protein>
    <submittedName>
        <fullName evidence="5">DeoR/GlpR transcriptional regulator</fullName>
    </submittedName>
</protein>
<dbReference type="Proteomes" id="UP000606889">
    <property type="component" value="Unassembled WGS sequence"/>
</dbReference>
<evidence type="ECO:0000259" key="4">
    <source>
        <dbReference type="PROSITE" id="PS51000"/>
    </source>
</evidence>
<dbReference type="InterPro" id="IPR001034">
    <property type="entry name" value="DeoR_HTH"/>
</dbReference>
<dbReference type="EMBL" id="JACOON010000005">
    <property type="protein sequence ID" value="MBC5648657.1"/>
    <property type="molecule type" value="Genomic_DNA"/>
</dbReference>
<dbReference type="PRINTS" id="PR00037">
    <property type="entry name" value="HTHLACR"/>
</dbReference>
<dbReference type="PANTHER" id="PTHR30363:SF44">
    <property type="entry name" value="AGA OPERON TRANSCRIPTIONAL REPRESSOR-RELATED"/>
    <property type="match status" value="1"/>
</dbReference>
<evidence type="ECO:0000313" key="5">
    <source>
        <dbReference type="EMBL" id="MBC5648657.1"/>
    </source>
</evidence>
<name>A0ABR7EFW6_9FIRM</name>
<evidence type="ECO:0000256" key="2">
    <source>
        <dbReference type="ARBA" id="ARBA00023125"/>
    </source>
</evidence>
<proteinExistence type="predicted"/>
<evidence type="ECO:0000313" key="6">
    <source>
        <dbReference type="Proteomes" id="UP000606889"/>
    </source>
</evidence>
<dbReference type="Gene3D" id="3.40.50.1360">
    <property type="match status" value="1"/>
</dbReference>
<evidence type="ECO:0000256" key="1">
    <source>
        <dbReference type="ARBA" id="ARBA00023015"/>
    </source>
</evidence>
<keyword evidence="6" id="KW-1185">Reference proteome</keyword>
<keyword evidence="1" id="KW-0805">Transcription regulation</keyword>
<dbReference type="Pfam" id="PF08220">
    <property type="entry name" value="HTH_DeoR"/>
    <property type="match status" value="1"/>
</dbReference>
<dbReference type="InterPro" id="IPR036388">
    <property type="entry name" value="WH-like_DNA-bd_sf"/>
</dbReference>
<dbReference type="PANTHER" id="PTHR30363">
    <property type="entry name" value="HTH-TYPE TRANSCRIPTIONAL REGULATOR SRLR-RELATED"/>
    <property type="match status" value="1"/>
</dbReference>
<dbReference type="InterPro" id="IPR018356">
    <property type="entry name" value="Tscrpt_reg_HTH_DeoR_CS"/>
</dbReference>
<dbReference type="Gene3D" id="1.10.10.10">
    <property type="entry name" value="Winged helix-like DNA-binding domain superfamily/Winged helix DNA-binding domain"/>
    <property type="match status" value="1"/>
</dbReference>
<gene>
    <name evidence="5" type="ORF">H8S18_09940</name>
</gene>
<evidence type="ECO:0000256" key="3">
    <source>
        <dbReference type="ARBA" id="ARBA00023163"/>
    </source>
</evidence>
<dbReference type="SUPFAM" id="SSF46785">
    <property type="entry name" value="Winged helix' DNA-binding domain"/>
    <property type="match status" value="1"/>
</dbReference>
<organism evidence="5 6">
    <name type="scientific">Christensenella tenuis</name>
    <dbReference type="NCBI Taxonomy" id="2763033"/>
    <lineage>
        <taxon>Bacteria</taxon>
        <taxon>Bacillati</taxon>
        <taxon>Bacillota</taxon>
        <taxon>Clostridia</taxon>
        <taxon>Christensenellales</taxon>
        <taxon>Christensenellaceae</taxon>
        <taxon>Christensenella</taxon>
    </lineage>
</organism>
<dbReference type="InterPro" id="IPR050313">
    <property type="entry name" value="Carb_Metab_HTH_regulators"/>
</dbReference>
<dbReference type="SUPFAM" id="SSF100950">
    <property type="entry name" value="NagB/RpiA/CoA transferase-like"/>
    <property type="match status" value="1"/>
</dbReference>
<dbReference type="RefSeq" id="WP_186858156.1">
    <property type="nucleotide sequence ID" value="NZ_JACOON010000005.1"/>
</dbReference>
<dbReference type="InterPro" id="IPR037171">
    <property type="entry name" value="NagB/RpiA_transferase-like"/>
</dbReference>
<keyword evidence="3" id="KW-0804">Transcription</keyword>